<evidence type="ECO:0000256" key="1">
    <source>
        <dbReference type="SAM" id="Coils"/>
    </source>
</evidence>
<dbReference type="EMBL" id="JAPFCC010000001">
    <property type="protein sequence ID" value="MCW7555712.1"/>
    <property type="molecule type" value="Genomic_DNA"/>
</dbReference>
<feature type="region of interest" description="Disordered" evidence="2">
    <location>
        <begin position="339"/>
        <end position="370"/>
    </location>
</feature>
<evidence type="ECO:0000313" key="4">
    <source>
        <dbReference type="Proteomes" id="UP001209854"/>
    </source>
</evidence>
<gene>
    <name evidence="3" type="ORF">NX722_24405</name>
</gene>
<organism evidence="3 4">
    <name type="scientific">Endozoicomonas gorgoniicola</name>
    <dbReference type="NCBI Taxonomy" id="1234144"/>
    <lineage>
        <taxon>Bacteria</taxon>
        <taxon>Pseudomonadati</taxon>
        <taxon>Pseudomonadota</taxon>
        <taxon>Gammaproteobacteria</taxon>
        <taxon>Oceanospirillales</taxon>
        <taxon>Endozoicomonadaceae</taxon>
        <taxon>Endozoicomonas</taxon>
    </lineage>
</organism>
<feature type="compositionally biased region" description="Basic residues" evidence="2">
    <location>
        <begin position="361"/>
        <end position="370"/>
    </location>
</feature>
<accession>A0ABT3N248</accession>
<evidence type="ECO:0000256" key="2">
    <source>
        <dbReference type="SAM" id="MobiDB-lite"/>
    </source>
</evidence>
<feature type="coiled-coil region" evidence="1">
    <location>
        <begin position="101"/>
        <end position="281"/>
    </location>
</feature>
<dbReference type="Proteomes" id="UP001209854">
    <property type="component" value="Unassembled WGS sequence"/>
</dbReference>
<name>A0ABT3N248_9GAMM</name>
<proteinExistence type="predicted"/>
<dbReference type="RefSeq" id="WP_262565467.1">
    <property type="nucleotide sequence ID" value="NZ_JAPFCC010000001.1"/>
</dbReference>
<reference evidence="3 4" key="1">
    <citation type="submission" date="2022-10" db="EMBL/GenBank/DDBJ databases">
        <title>High-quality genome sequences of two octocoral-associated bacteria, Endozoicomonas euniceicola EF212 and Endozoicomonas gorgoniicola PS125.</title>
        <authorList>
            <person name="Chiou Y.-J."/>
            <person name="Chen Y.-H."/>
        </authorList>
    </citation>
    <scope>NUCLEOTIDE SEQUENCE [LARGE SCALE GENOMIC DNA]</scope>
    <source>
        <strain evidence="3 4">PS125</strain>
    </source>
</reference>
<comment type="caution">
    <text evidence="3">The sequence shown here is derived from an EMBL/GenBank/DDBJ whole genome shotgun (WGS) entry which is preliminary data.</text>
</comment>
<keyword evidence="1" id="KW-0175">Coiled coil</keyword>
<evidence type="ECO:0000313" key="3">
    <source>
        <dbReference type="EMBL" id="MCW7555712.1"/>
    </source>
</evidence>
<keyword evidence="4" id="KW-1185">Reference proteome</keyword>
<sequence>MIPPVTTDSVFRVPGIQTTTAGTATTGTATVSLYNAPHQQPPWQRGSSWQPVWQQRTVSQFPLSAVCIPQFPAGSLGLASSSSTNEVERSKSEILELKGYKEDLESYLELARSKIQELEERNEILKSENDFLQAFKESPEARAIIQDLEEKLKEKNCVLEKSQANAKDVIEELVKHTDEFEKAIKENKKLNAKYEMLQGETKEIRNINKKLQDENSSIKCQLELSKSETSEGKKRIQKLEEELEEKNKMNQELSDKIQELNDKIKNEYAEQQRLIKPLEEKILASIEEANETEKIKSELSTSNDRLQKLKNSIASVTGCSTNSSYEDLMDSMTALKRKLDAPEAHSSTLSAQHQEVDNPKQKKRATLLPG</sequence>
<protein>
    <submittedName>
        <fullName evidence="3">Uncharacterized protein</fullName>
    </submittedName>
</protein>